<dbReference type="PANTHER" id="PTHR43539">
    <property type="entry name" value="FLAVIN-BINDING MONOOXYGENASE-LIKE PROTEIN (AFU_ORTHOLOGUE AFUA_4G09220)"/>
    <property type="match status" value="1"/>
</dbReference>
<dbReference type="InParanoid" id="A0A6P4AQF7"/>
<dbReference type="SUPFAM" id="SSF51735">
    <property type="entry name" value="NAD(P)-binding Rossmann-fold domains"/>
    <property type="match status" value="1"/>
</dbReference>
<keyword evidence="4 10" id="KW-0285">Flavoprotein</keyword>
<organism evidence="12 13">
    <name type="scientific">Ziziphus jujuba</name>
    <name type="common">Chinese jujube</name>
    <name type="synonym">Ziziphus sativa</name>
    <dbReference type="NCBI Taxonomy" id="326968"/>
    <lineage>
        <taxon>Eukaryota</taxon>
        <taxon>Viridiplantae</taxon>
        <taxon>Streptophyta</taxon>
        <taxon>Embryophyta</taxon>
        <taxon>Tracheophyta</taxon>
        <taxon>Spermatophyta</taxon>
        <taxon>Magnoliopsida</taxon>
        <taxon>eudicotyledons</taxon>
        <taxon>Gunneridae</taxon>
        <taxon>Pentapetalae</taxon>
        <taxon>rosids</taxon>
        <taxon>fabids</taxon>
        <taxon>Rosales</taxon>
        <taxon>Rhamnaceae</taxon>
        <taxon>Paliureae</taxon>
        <taxon>Ziziphus</taxon>
    </lineage>
</organism>
<evidence type="ECO:0000256" key="11">
    <source>
        <dbReference type="SAM" id="Phobius"/>
    </source>
</evidence>
<dbReference type="GO" id="GO:0103075">
    <property type="term" value="F:indole-3-pyruvate monooxygenase activity"/>
    <property type="evidence" value="ECO:0007669"/>
    <property type="project" value="UniProtKB-EC"/>
</dbReference>
<dbReference type="GO" id="GO:0050660">
    <property type="term" value="F:flavin adenine dinucleotide binding"/>
    <property type="evidence" value="ECO:0007669"/>
    <property type="project" value="InterPro"/>
</dbReference>
<dbReference type="GO" id="GO:0009851">
    <property type="term" value="P:auxin biosynthetic process"/>
    <property type="evidence" value="ECO:0007669"/>
    <property type="project" value="UniProtKB-KW"/>
</dbReference>
<evidence type="ECO:0000256" key="10">
    <source>
        <dbReference type="RuleBase" id="RU361177"/>
    </source>
</evidence>
<dbReference type="InterPro" id="IPR050982">
    <property type="entry name" value="Auxin_biosynth/cation_transpt"/>
</dbReference>
<feature type="transmembrane region" description="Helical" evidence="11">
    <location>
        <begin position="212"/>
        <end position="236"/>
    </location>
</feature>
<keyword evidence="8" id="KW-0073">Auxin biosynthesis</keyword>
<comment type="catalytic activity">
    <reaction evidence="9">
        <text>indole-3-pyruvate + NADPH + O2 + H(+) = (indol-3-yl)acetate + CO2 + NADP(+) + H2O</text>
        <dbReference type="Rhea" id="RHEA:34331"/>
        <dbReference type="ChEBI" id="CHEBI:15377"/>
        <dbReference type="ChEBI" id="CHEBI:15378"/>
        <dbReference type="ChEBI" id="CHEBI:15379"/>
        <dbReference type="ChEBI" id="CHEBI:16526"/>
        <dbReference type="ChEBI" id="CHEBI:17640"/>
        <dbReference type="ChEBI" id="CHEBI:30854"/>
        <dbReference type="ChEBI" id="CHEBI:57783"/>
        <dbReference type="ChEBI" id="CHEBI:58349"/>
        <dbReference type="EC" id="1.14.13.168"/>
    </reaction>
</comment>
<dbReference type="PANTHER" id="PTHR43539:SF9">
    <property type="entry name" value="INDOLE-3-PYRUVATE MONOOXYGENASE YUCCA11-RELATED"/>
    <property type="match status" value="1"/>
</dbReference>
<keyword evidence="10 13" id="KW-0503">Monooxygenase</keyword>
<dbReference type="PRINTS" id="PR00469">
    <property type="entry name" value="PNDRDTASEII"/>
</dbReference>
<evidence type="ECO:0000256" key="2">
    <source>
        <dbReference type="ARBA" id="ARBA00004814"/>
    </source>
</evidence>
<dbReference type="KEGG" id="zju:107423418"/>
<dbReference type="RefSeq" id="XP_015888456.3">
    <property type="nucleotide sequence ID" value="XM_016032970.4"/>
</dbReference>
<dbReference type="GO" id="GO:0050661">
    <property type="term" value="F:NADP binding"/>
    <property type="evidence" value="ECO:0007669"/>
    <property type="project" value="InterPro"/>
</dbReference>
<keyword evidence="11" id="KW-1133">Transmembrane helix</keyword>
<evidence type="ECO:0000256" key="8">
    <source>
        <dbReference type="ARBA" id="ARBA00023070"/>
    </source>
</evidence>
<dbReference type="GeneID" id="107423418"/>
<keyword evidence="7 10" id="KW-0560">Oxidoreductase</keyword>
<keyword evidence="12" id="KW-1185">Reference proteome</keyword>
<reference evidence="13" key="1">
    <citation type="submission" date="2025-08" db="UniProtKB">
        <authorList>
            <consortium name="RefSeq"/>
        </authorList>
    </citation>
    <scope>IDENTIFICATION</scope>
    <source>
        <tissue evidence="13">Seedling</tissue>
    </source>
</reference>
<name>A0A6P4AQF7_ZIZJJ</name>
<evidence type="ECO:0000256" key="3">
    <source>
        <dbReference type="ARBA" id="ARBA00009183"/>
    </source>
</evidence>
<comment type="pathway">
    <text evidence="2">Plant hormone metabolism; auxin biosynthesis.</text>
</comment>
<evidence type="ECO:0000256" key="1">
    <source>
        <dbReference type="ARBA" id="ARBA00001974"/>
    </source>
</evidence>
<evidence type="ECO:0000256" key="4">
    <source>
        <dbReference type="ARBA" id="ARBA00022630"/>
    </source>
</evidence>
<dbReference type="InterPro" id="IPR020946">
    <property type="entry name" value="Flavin_mOase-like"/>
</dbReference>
<dbReference type="GO" id="GO:0004499">
    <property type="term" value="F:N,N-dimethylaniline monooxygenase activity"/>
    <property type="evidence" value="ECO:0007669"/>
    <property type="project" value="InterPro"/>
</dbReference>
<comment type="cofactor">
    <cofactor evidence="1 10">
        <name>FAD</name>
        <dbReference type="ChEBI" id="CHEBI:57692"/>
    </cofactor>
</comment>
<dbReference type="EC" id="1.-.-.-" evidence="10"/>
<dbReference type="Proteomes" id="UP001652623">
    <property type="component" value="Chromosome 7"/>
</dbReference>
<dbReference type="InterPro" id="IPR000960">
    <property type="entry name" value="Flavin_mOase"/>
</dbReference>
<dbReference type="PRINTS" id="PR00368">
    <property type="entry name" value="FADPNR"/>
</dbReference>
<protein>
    <recommendedName>
        <fullName evidence="10">Flavin-containing monooxygenase</fullName>
        <ecNumber evidence="10">1.-.-.-</ecNumber>
    </recommendedName>
</protein>
<evidence type="ECO:0000313" key="13">
    <source>
        <dbReference type="RefSeq" id="XP_015888456.3"/>
    </source>
</evidence>
<evidence type="ECO:0000256" key="7">
    <source>
        <dbReference type="ARBA" id="ARBA00023002"/>
    </source>
</evidence>
<dbReference type="Gene3D" id="3.50.50.60">
    <property type="entry name" value="FAD/NAD(P)-binding domain"/>
    <property type="match status" value="1"/>
</dbReference>
<evidence type="ECO:0000313" key="12">
    <source>
        <dbReference type="Proteomes" id="UP001652623"/>
    </source>
</evidence>
<gene>
    <name evidence="13" type="primary">LOC107423418</name>
</gene>
<evidence type="ECO:0000256" key="6">
    <source>
        <dbReference type="ARBA" id="ARBA00022857"/>
    </source>
</evidence>
<evidence type="ECO:0000256" key="5">
    <source>
        <dbReference type="ARBA" id="ARBA00022827"/>
    </source>
</evidence>
<keyword evidence="11" id="KW-0472">Membrane</keyword>
<comment type="similarity">
    <text evidence="3 10">Belongs to the FMO family.</text>
</comment>
<accession>A0A6P4AQF7</accession>
<dbReference type="InterPro" id="IPR036291">
    <property type="entry name" value="NAD(P)-bd_dom_sf"/>
</dbReference>
<dbReference type="AlphaFoldDB" id="A0A6P4AQF7"/>
<sequence length="385" mass="43315">MEEVEVIIVGAGPAGVATSACLNRLKITNLVLEKEDCCGSLWKKRAYDRLKLHLAKQFCELPYMPYPQGTAKYIPRNGFIQYLDNYVSHFGISPRYHREVQSAFYDSKMEKWCVMAKNTTSNVQEVYCGKFLVVATGENSEGYIPKIRGLDTFKGDFMHSSLYENGKAFRDKEVLVIGSGNSGMEIAYDLTNHKAKTSICARSPVHVLTKEIVFIGMFLLTSGFPLLLVDIIVVILSMLRHGNLSKYGFQRPRKGPFYIKQITGRTPTIDVGCVDKIKTGEVKVFPSIDGIEGNQIKFENGMVNHFDAIIFATGYKSTVNCWLKDENIFFNENGMPKPKFPNHWKGENGLYSAGFSGRGLFGVSNDAQNIANDIFFALNKRKRRI</sequence>
<dbReference type="InterPro" id="IPR036188">
    <property type="entry name" value="FAD/NAD-bd_sf"/>
</dbReference>
<proteinExistence type="inferred from homology"/>
<keyword evidence="11" id="KW-0812">Transmembrane</keyword>
<keyword evidence="6" id="KW-0521">NADP</keyword>
<dbReference type="PIRSF" id="PIRSF000332">
    <property type="entry name" value="FMO"/>
    <property type="match status" value="1"/>
</dbReference>
<dbReference type="Pfam" id="PF00743">
    <property type="entry name" value="FMO-like"/>
    <property type="match status" value="1"/>
</dbReference>
<keyword evidence="5 10" id="KW-0274">FAD</keyword>
<dbReference type="SUPFAM" id="SSF51905">
    <property type="entry name" value="FAD/NAD(P)-binding domain"/>
    <property type="match status" value="1"/>
</dbReference>
<evidence type="ECO:0000256" key="9">
    <source>
        <dbReference type="ARBA" id="ARBA00047707"/>
    </source>
</evidence>